<feature type="compositionally biased region" description="Polar residues" evidence="7">
    <location>
        <begin position="339"/>
        <end position="357"/>
    </location>
</feature>
<organism evidence="9 10">
    <name type="scientific">Apiospora marii</name>
    <dbReference type="NCBI Taxonomy" id="335849"/>
    <lineage>
        <taxon>Eukaryota</taxon>
        <taxon>Fungi</taxon>
        <taxon>Dikarya</taxon>
        <taxon>Ascomycota</taxon>
        <taxon>Pezizomycotina</taxon>
        <taxon>Sordariomycetes</taxon>
        <taxon>Xylariomycetidae</taxon>
        <taxon>Amphisphaeriales</taxon>
        <taxon>Apiosporaceae</taxon>
        <taxon>Apiospora</taxon>
    </lineage>
</organism>
<evidence type="ECO:0000313" key="10">
    <source>
        <dbReference type="Proteomes" id="UP001396898"/>
    </source>
</evidence>
<feature type="compositionally biased region" description="Low complexity" evidence="7">
    <location>
        <begin position="82"/>
        <end position="91"/>
    </location>
</feature>
<dbReference type="Proteomes" id="UP001396898">
    <property type="component" value="Unassembled WGS sequence"/>
</dbReference>
<evidence type="ECO:0000259" key="8">
    <source>
        <dbReference type="Pfam" id="PF24106"/>
    </source>
</evidence>
<dbReference type="InterPro" id="IPR015943">
    <property type="entry name" value="WD40/YVTN_repeat-like_dom_sf"/>
</dbReference>
<feature type="region of interest" description="Disordered" evidence="7">
    <location>
        <begin position="1"/>
        <end position="42"/>
    </location>
</feature>
<evidence type="ECO:0000256" key="3">
    <source>
        <dbReference type="ARBA" id="ARBA00022490"/>
    </source>
</evidence>
<dbReference type="SUPFAM" id="SSF50978">
    <property type="entry name" value="WD40 repeat-like"/>
    <property type="match status" value="1"/>
</dbReference>
<dbReference type="EMBL" id="JAQQWI010000017">
    <property type="protein sequence ID" value="KAK8006327.1"/>
    <property type="molecule type" value="Genomic_DNA"/>
</dbReference>
<sequence length="1632" mass="179097">MASYNQSGGGGPDDHLNAMLARLRANHQQGQQAQGERSYKDTEDLSRLALSLNQDYLVSPASEHQDASAADVFPPPAPTPPTSHFSHSHGPQGMSSLGPIGSMPGSLANNTNNSGKQANQSVNLLGLLKFNPSGNKSTLANQTLSQPSPLVHHQSASSLDQSMNFPHGGLQPTLHAPVPISGDPQGYLASLMKGDSQTESMRADDQAQPSAPAPPEWNSGNPADETQAYLLSLLQKKKPSQTDEPYLAESSSHPDLSAHSNASKEHNNGDLSELLRREQPQLASQDSHYSLQAELQQQQPYSPSASIKNEYASQSSQNGATRKTTMFDYNNPFEDLASYSPQNKASKTSTPGQTAPSIQILKKVPSTTSSPGATESKRHSFQRSHVTSPEHSRQSPSTLRVEHQPGAPEENHKETVSEAIDGLAESADREAQDAIAQMEHEEAQAQIVQDLDEMIRAKSNSEFDEKSELAARDIQRELEKEENSGLLERAMSPSTAQAVRDIVDEAANGHGPVADSWESADADEIVVIEEEPSPVKVYNFPMKPWISISLQENEETRPQFREEVILDIARVKKEFDQIDRNLVSSTKSFIVYGMSKAGGIRVIRQDDGRDAKLFTETKDRIFNIAVSSTPADIHTAQKEAIIGTGISGTVYHILLRNGDKDYIDDAHPEQYGFALPPISTHEGDAPGGVLKTRARTSCAHPEYFAVGRGKTISIIWPSYIMKHKLFKPGHDRVVDTEKLSKQCSLRINTGKAGKDFTFSQDDSTIVSLDKSGRVKFWDVRDLTAVDEGSDPRFPMPAQTSLEVREPLMTLTTTPEGEKAWPTSVLLLDKQRPYQKRCALRYMIVGMKQNHTLQLWDLALGKPVQEFNLPHSKESDAVCSVMYHPPTGMIVVGHPTRNSVYFLHLSAPKYTIKGLSQVDYVQKLVAKDASIPEPDSTAVISGVREYSFANKGVIRSLDMLGTPSAELEKDEQTLFELYVMHSKGVSNICIKQSELGWTRDNKVIAPVDAIETGIVKITKLKELPSTQPAEPQPAEDPTTLPIRIATRPNLKENLSPQPQPGSGQEDANRKSADDLTTSRQQPERKAAEVPVTPNNQTEKSDRRSRKKREKAAAAAAAAAVAAADKQSNSQDPIQSTSSAHSPHVGPTMSKNEAKSSASSQSNALPDSLQSAVKQIEMTLSSVVEAALVENRQKMDNDLRNRDQTFNKSQLDLLDSVSATLDDNVSRLLTRTISDKVEEYVVPAVNELITRTITEQLARTVTEQIDSKVSGRISHAVQNQMQKLLPAAVSQAIQKPELAKVVTEKIGQSLSVNIEKTFMDALHKTVTPNFTRMAATAAGQAVDDVRRQAAEHIEDLEHKIRADSNKIDQLTALVTRLSDTVSSMAATQAQFHEAFLKMQQPASRERPSREVSHSQYSQASQGPSYSNLQAQQNYPSPSAHSNNQMMLRNAAGSNSSKDHDLDRKVADIGNLVERGELEAALVKWLQSDRKDDIFKTYLIKLDANSLNELSPLVSLAAIAELARELDGQCLREKVAWMEIIIRSMHGTLPHIVGPQTADHPQAPRLITSELQESQVREVVPNILGGCVSQIEQLFMRISHISPQEPILRHLSQMMSMANQIVDFASKPNMNLGGY</sequence>
<evidence type="ECO:0000256" key="4">
    <source>
        <dbReference type="ARBA" id="ARBA00022574"/>
    </source>
</evidence>
<feature type="region of interest" description="Disordered" evidence="7">
    <location>
        <begin position="238"/>
        <end position="268"/>
    </location>
</feature>
<feature type="region of interest" description="Disordered" evidence="7">
    <location>
        <begin position="281"/>
        <end position="416"/>
    </location>
</feature>
<evidence type="ECO:0000256" key="2">
    <source>
        <dbReference type="ARBA" id="ARBA00009639"/>
    </source>
</evidence>
<comment type="caution">
    <text evidence="9">The sequence shown here is derived from an EMBL/GenBank/DDBJ whole genome shotgun (WGS) entry which is preliminary data.</text>
</comment>
<feature type="compositionally biased region" description="Polar residues" evidence="7">
    <location>
        <begin position="1124"/>
        <end position="1139"/>
    </location>
</feature>
<accession>A0ABR1RAN4</accession>
<evidence type="ECO:0000256" key="6">
    <source>
        <dbReference type="SAM" id="Coils"/>
    </source>
</evidence>
<comment type="similarity">
    <text evidence="2">Belongs to the WD repeat EDC4 family.</text>
</comment>
<feature type="region of interest" description="Disordered" evidence="7">
    <location>
        <begin position="59"/>
        <end position="118"/>
    </location>
</feature>
<feature type="compositionally biased region" description="Polar residues" evidence="7">
    <location>
        <begin position="1147"/>
        <end position="1164"/>
    </location>
</feature>
<feature type="compositionally biased region" description="Polar residues" evidence="7">
    <location>
        <begin position="249"/>
        <end position="261"/>
    </location>
</feature>
<name>A0ABR1RAN4_9PEZI</name>
<dbReference type="Pfam" id="PF24106">
    <property type="entry name" value="Beta-prop_EDC4L"/>
    <property type="match status" value="1"/>
</dbReference>
<feature type="compositionally biased region" description="Polar residues" evidence="7">
    <location>
        <begin position="281"/>
        <end position="328"/>
    </location>
</feature>
<feature type="region of interest" description="Disordered" evidence="7">
    <location>
        <begin position="138"/>
        <end position="223"/>
    </location>
</feature>
<proteinExistence type="inferred from homology"/>
<feature type="compositionally biased region" description="Basic and acidic residues" evidence="7">
    <location>
        <begin position="1401"/>
        <end position="1410"/>
    </location>
</feature>
<keyword evidence="5" id="KW-0677">Repeat</keyword>
<keyword evidence="4" id="KW-0853">WD repeat</keyword>
<feature type="region of interest" description="Disordered" evidence="7">
    <location>
        <begin position="1047"/>
        <end position="1164"/>
    </location>
</feature>
<reference evidence="9 10" key="1">
    <citation type="submission" date="2023-01" db="EMBL/GenBank/DDBJ databases">
        <title>Analysis of 21 Apiospora genomes using comparative genomics revels a genus with tremendous synthesis potential of carbohydrate active enzymes and secondary metabolites.</title>
        <authorList>
            <person name="Sorensen T."/>
        </authorList>
    </citation>
    <scope>NUCLEOTIDE SEQUENCE [LARGE SCALE GENOMIC DNA]</scope>
    <source>
        <strain evidence="9 10">CBS 20057</strain>
    </source>
</reference>
<evidence type="ECO:0000256" key="1">
    <source>
        <dbReference type="ARBA" id="ARBA00004201"/>
    </source>
</evidence>
<feature type="coiled-coil region" evidence="6">
    <location>
        <begin position="1344"/>
        <end position="1371"/>
    </location>
</feature>
<evidence type="ECO:0000313" key="9">
    <source>
        <dbReference type="EMBL" id="KAK8006327.1"/>
    </source>
</evidence>
<dbReference type="PANTHER" id="PTHR15598:SF5">
    <property type="entry name" value="ENHANCER OF MRNA-DECAPPING PROTEIN 4"/>
    <property type="match status" value="1"/>
</dbReference>
<dbReference type="Gene3D" id="2.130.10.10">
    <property type="entry name" value="YVTN repeat-like/Quinoprotein amine dehydrogenase"/>
    <property type="match status" value="1"/>
</dbReference>
<keyword evidence="10" id="KW-1185">Reference proteome</keyword>
<protein>
    <recommendedName>
        <fullName evidence="8">EDC4-like protein pdc1 beta-propeller domain-containing protein</fullName>
    </recommendedName>
</protein>
<gene>
    <name evidence="9" type="ORF">PG991_012624</name>
</gene>
<feature type="compositionally biased region" description="Polar residues" evidence="7">
    <location>
        <begin position="26"/>
        <end position="35"/>
    </location>
</feature>
<dbReference type="InterPro" id="IPR036322">
    <property type="entry name" value="WD40_repeat_dom_sf"/>
</dbReference>
<comment type="subcellular location">
    <subcellularLocation>
        <location evidence="1">Cytoplasm</location>
        <location evidence="1">P-body</location>
    </subcellularLocation>
</comment>
<feature type="compositionally biased region" description="Polar residues" evidence="7">
    <location>
        <begin position="1051"/>
        <end position="1061"/>
    </location>
</feature>
<feature type="compositionally biased region" description="Polar residues" evidence="7">
    <location>
        <begin position="138"/>
        <end position="164"/>
    </location>
</feature>
<keyword evidence="6" id="KW-0175">Coiled coil</keyword>
<feature type="compositionally biased region" description="Low complexity" evidence="7">
    <location>
        <begin position="1111"/>
        <end position="1122"/>
    </location>
</feature>
<feature type="compositionally biased region" description="Polar residues" evidence="7">
    <location>
        <begin position="1411"/>
        <end position="1441"/>
    </location>
</feature>
<feature type="domain" description="EDC4-like protein pdc1 beta-propeller" evidence="8">
    <location>
        <begin position="559"/>
        <end position="925"/>
    </location>
</feature>
<feature type="compositionally biased region" description="Polar residues" evidence="7">
    <location>
        <begin position="107"/>
        <end position="118"/>
    </location>
</feature>
<dbReference type="InterPro" id="IPR055393">
    <property type="entry name" value="Beta-prop_EDC4L"/>
</dbReference>
<evidence type="ECO:0000256" key="7">
    <source>
        <dbReference type="SAM" id="MobiDB-lite"/>
    </source>
</evidence>
<evidence type="ECO:0000256" key="5">
    <source>
        <dbReference type="ARBA" id="ARBA00022737"/>
    </source>
</evidence>
<feature type="region of interest" description="Disordered" evidence="7">
    <location>
        <begin position="1396"/>
        <end position="1441"/>
    </location>
</feature>
<dbReference type="InterPro" id="IPR045152">
    <property type="entry name" value="EDC4-like"/>
</dbReference>
<feature type="region of interest" description="Disordered" evidence="7">
    <location>
        <begin position="1021"/>
        <end position="1040"/>
    </location>
</feature>
<keyword evidence="3" id="KW-0963">Cytoplasm</keyword>
<dbReference type="PANTHER" id="PTHR15598">
    <property type="entry name" value="ENHANCER OF MRNA-DECAPPING PROTEIN 4"/>
    <property type="match status" value="1"/>
</dbReference>